<feature type="region of interest" description="Disordered" evidence="1">
    <location>
        <begin position="1"/>
        <end position="28"/>
    </location>
</feature>
<dbReference type="AlphaFoldDB" id="A0A2G8K6V0"/>
<dbReference type="OrthoDB" id="250548at2759"/>
<dbReference type="Pfam" id="PF10217">
    <property type="entry name" value="DUF2039"/>
    <property type="match status" value="1"/>
</dbReference>
<protein>
    <submittedName>
        <fullName evidence="2">Uncharacterized protein</fullName>
    </submittedName>
</protein>
<dbReference type="InterPro" id="IPR019351">
    <property type="entry name" value="DUF2039"/>
</dbReference>
<feature type="compositionally biased region" description="Polar residues" evidence="1">
    <location>
        <begin position="188"/>
        <end position="199"/>
    </location>
</feature>
<feature type="region of interest" description="Disordered" evidence="1">
    <location>
        <begin position="140"/>
        <end position="213"/>
    </location>
</feature>
<dbReference type="STRING" id="307972.A0A2G8K6V0"/>
<proteinExistence type="predicted"/>
<evidence type="ECO:0000313" key="2">
    <source>
        <dbReference type="EMBL" id="PIK43702.1"/>
    </source>
</evidence>
<dbReference type="PANTHER" id="PTHR22876:SF5">
    <property type="entry name" value="CHROMOSOME 9 OPEN READING FRAME 85"/>
    <property type="match status" value="1"/>
</dbReference>
<feature type="compositionally biased region" description="Acidic residues" evidence="1">
    <location>
        <begin position="175"/>
        <end position="185"/>
    </location>
</feature>
<comment type="caution">
    <text evidence="2">The sequence shown here is derived from an EMBL/GenBank/DDBJ whole genome shotgun (WGS) entry which is preliminary data.</text>
</comment>
<gene>
    <name evidence="2" type="ORF">BSL78_19436</name>
</gene>
<evidence type="ECO:0000256" key="1">
    <source>
        <dbReference type="SAM" id="MobiDB-lite"/>
    </source>
</evidence>
<dbReference type="PANTHER" id="PTHR22876">
    <property type="entry name" value="ZGC:101016"/>
    <property type="match status" value="1"/>
</dbReference>
<sequence length="213" mass="24426">MSVQRGNYKKKGQKYKNSSKFKNNLHDNSKRTQEINSMVISEVCKRCMQIIQWKIQYKKYKQLTQPKKCTKCLQKTVKKAYYVICSKCAKDNRICAKCGEKAEIIHENTPTASEAAAQQSALEAELRFMTERERRAYYRNQRKVKVDEEGPDSCDGNDNDLEEDGDNDSSSTEDGIIEEELEEDLKTDLQNLILSGQSEKTGDDDSSPSDVLR</sequence>
<feature type="compositionally biased region" description="Acidic residues" evidence="1">
    <location>
        <begin position="149"/>
        <end position="167"/>
    </location>
</feature>
<organism evidence="2 3">
    <name type="scientific">Stichopus japonicus</name>
    <name type="common">Sea cucumber</name>
    <dbReference type="NCBI Taxonomy" id="307972"/>
    <lineage>
        <taxon>Eukaryota</taxon>
        <taxon>Metazoa</taxon>
        <taxon>Echinodermata</taxon>
        <taxon>Eleutherozoa</taxon>
        <taxon>Echinozoa</taxon>
        <taxon>Holothuroidea</taxon>
        <taxon>Aspidochirotacea</taxon>
        <taxon>Aspidochirotida</taxon>
        <taxon>Stichopodidae</taxon>
        <taxon>Apostichopus</taxon>
    </lineage>
</organism>
<evidence type="ECO:0000313" key="3">
    <source>
        <dbReference type="Proteomes" id="UP000230750"/>
    </source>
</evidence>
<accession>A0A2G8K6V0</accession>
<keyword evidence="3" id="KW-1185">Reference proteome</keyword>
<feature type="compositionally biased region" description="Basic residues" evidence="1">
    <location>
        <begin position="7"/>
        <end position="19"/>
    </location>
</feature>
<reference evidence="2 3" key="1">
    <citation type="journal article" date="2017" name="PLoS Biol.">
        <title>The sea cucumber genome provides insights into morphological evolution and visceral regeneration.</title>
        <authorList>
            <person name="Zhang X."/>
            <person name="Sun L."/>
            <person name="Yuan J."/>
            <person name="Sun Y."/>
            <person name="Gao Y."/>
            <person name="Zhang L."/>
            <person name="Li S."/>
            <person name="Dai H."/>
            <person name="Hamel J.F."/>
            <person name="Liu C."/>
            <person name="Yu Y."/>
            <person name="Liu S."/>
            <person name="Lin W."/>
            <person name="Guo K."/>
            <person name="Jin S."/>
            <person name="Xu P."/>
            <person name="Storey K.B."/>
            <person name="Huan P."/>
            <person name="Zhang T."/>
            <person name="Zhou Y."/>
            <person name="Zhang J."/>
            <person name="Lin C."/>
            <person name="Li X."/>
            <person name="Xing L."/>
            <person name="Huo D."/>
            <person name="Sun M."/>
            <person name="Wang L."/>
            <person name="Mercier A."/>
            <person name="Li F."/>
            <person name="Yang H."/>
            <person name="Xiang J."/>
        </authorList>
    </citation>
    <scope>NUCLEOTIDE SEQUENCE [LARGE SCALE GENOMIC DNA]</scope>
    <source>
        <strain evidence="2">Shaxun</strain>
        <tissue evidence="2">Muscle</tissue>
    </source>
</reference>
<name>A0A2G8K6V0_STIJA</name>
<dbReference type="Proteomes" id="UP000230750">
    <property type="component" value="Unassembled WGS sequence"/>
</dbReference>
<dbReference type="EMBL" id="MRZV01000831">
    <property type="protein sequence ID" value="PIK43702.1"/>
    <property type="molecule type" value="Genomic_DNA"/>
</dbReference>